<dbReference type="Pfam" id="PF03480">
    <property type="entry name" value="DctP"/>
    <property type="match status" value="1"/>
</dbReference>
<dbReference type="Gene3D" id="3.40.190.170">
    <property type="entry name" value="Bacterial extracellular solute-binding protein, family 7"/>
    <property type="match status" value="1"/>
</dbReference>
<organism evidence="3 4">
    <name type="scientific">Marivibrio halodurans</name>
    <dbReference type="NCBI Taxonomy" id="2039722"/>
    <lineage>
        <taxon>Bacteria</taxon>
        <taxon>Pseudomonadati</taxon>
        <taxon>Pseudomonadota</taxon>
        <taxon>Alphaproteobacteria</taxon>
        <taxon>Rhodospirillales</taxon>
        <taxon>Rhodospirillaceae</taxon>
        <taxon>Marivibrio</taxon>
    </lineage>
</organism>
<dbReference type="AlphaFoldDB" id="A0A8J7V2V8"/>
<feature type="signal peptide" evidence="2">
    <location>
        <begin position="1"/>
        <end position="32"/>
    </location>
</feature>
<comment type="caution">
    <text evidence="3">The sequence shown here is derived from an EMBL/GenBank/DDBJ whole genome shotgun (WGS) entry which is preliminary data.</text>
</comment>
<dbReference type="EMBL" id="JAGMWN010000005">
    <property type="protein sequence ID" value="MBP5857745.1"/>
    <property type="molecule type" value="Genomic_DNA"/>
</dbReference>
<dbReference type="InterPro" id="IPR018389">
    <property type="entry name" value="DctP_fam"/>
</dbReference>
<evidence type="ECO:0000313" key="3">
    <source>
        <dbReference type="EMBL" id="MBP5857745.1"/>
    </source>
</evidence>
<evidence type="ECO:0000256" key="2">
    <source>
        <dbReference type="SAM" id="SignalP"/>
    </source>
</evidence>
<reference evidence="3" key="1">
    <citation type="submission" date="2021-04" db="EMBL/GenBank/DDBJ databases">
        <authorList>
            <person name="Zhang D.-C."/>
        </authorList>
    </citation>
    <scope>NUCLEOTIDE SEQUENCE</scope>
    <source>
        <strain evidence="3">CGMCC 1.15697</strain>
    </source>
</reference>
<protein>
    <submittedName>
        <fullName evidence="3">TRAP transporter substrate-binding protein</fullName>
    </submittedName>
</protein>
<dbReference type="InterPro" id="IPR038404">
    <property type="entry name" value="TRAP_DctP_sf"/>
</dbReference>
<sequence>MQWSKTIGKTAGAAALAAVLATGGLASGGASAESWDMPTPYPDATFHTQNIMQFAEDVKEATDGALEITVHSAGSLFKHPEIKNAVRSRQVPIGEFFLSLLTNENAAFGIDSQPFLATTYEQAEALWRAQAPVVTELLAEQDLMPLYAVAWPPQGLYTKEPVETVEDLKGIKFRSYNAALEKFAQLAGMAPTQVEVPDIPQAFATGRVEAMITSPSTGANSKAWDFVEHYYDIKAWVPKNIVVVNRKAFRALDESVQTAVLNAAKAAESRGWQMSQEETQAKTDMLSENGMEVHQPSEALMQGLKQIGEEMIADWKAEAGPAGERILEAYQAD</sequence>
<gene>
    <name evidence="3" type="ORF">KAJ83_12060</name>
</gene>
<dbReference type="SUPFAM" id="SSF53850">
    <property type="entry name" value="Periplasmic binding protein-like II"/>
    <property type="match status" value="1"/>
</dbReference>
<name>A0A8J7V2V8_9PROT</name>
<dbReference type="PANTHER" id="PTHR33376">
    <property type="match status" value="1"/>
</dbReference>
<evidence type="ECO:0000256" key="1">
    <source>
        <dbReference type="ARBA" id="ARBA00022729"/>
    </source>
</evidence>
<feature type="chain" id="PRO_5035323877" evidence="2">
    <location>
        <begin position="33"/>
        <end position="333"/>
    </location>
</feature>
<evidence type="ECO:0000313" key="4">
    <source>
        <dbReference type="Proteomes" id="UP000672602"/>
    </source>
</evidence>
<dbReference type="PANTHER" id="PTHR33376:SF4">
    <property type="entry name" value="SIALIC ACID-BINDING PERIPLASMIC PROTEIN SIAP"/>
    <property type="match status" value="1"/>
</dbReference>
<proteinExistence type="predicted"/>
<keyword evidence="4" id="KW-1185">Reference proteome</keyword>
<accession>A0A8J7V2V8</accession>
<keyword evidence="1 2" id="KW-0732">Signal</keyword>
<dbReference type="Proteomes" id="UP000672602">
    <property type="component" value="Unassembled WGS sequence"/>
</dbReference>
<dbReference type="GO" id="GO:0055085">
    <property type="term" value="P:transmembrane transport"/>
    <property type="evidence" value="ECO:0007669"/>
    <property type="project" value="InterPro"/>
</dbReference>
<dbReference type="NCBIfam" id="NF037995">
    <property type="entry name" value="TRAP_S1"/>
    <property type="match status" value="1"/>
</dbReference>
<dbReference type="RefSeq" id="WP_210682325.1">
    <property type="nucleotide sequence ID" value="NZ_JAGMWN010000005.1"/>
</dbReference>
<dbReference type="CDD" id="cd13602">
    <property type="entry name" value="PBP2_TRAP_BpDctp6_7"/>
    <property type="match status" value="1"/>
</dbReference>